<feature type="region of interest" description="Disordered" evidence="1">
    <location>
        <begin position="150"/>
        <end position="204"/>
    </location>
</feature>
<dbReference type="AlphaFoldDB" id="A0A5N5QHV5"/>
<dbReference type="EMBL" id="SSOP01000122">
    <property type="protein sequence ID" value="KAB5591123.1"/>
    <property type="molecule type" value="Genomic_DNA"/>
</dbReference>
<accession>A0A5N5QHV5</accession>
<organism evidence="2 3">
    <name type="scientific">Ceratobasidium theobromae</name>
    <dbReference type="NCBI Taxonomy" id="1582974"/>
    <lineage>
        <taxon>Eukaryota</taxon>
        <taxon>Fungi</taxon>
        <taxon>Dikarya</taxon>
        <taxon>Basidiomycota</taxon>
        <taxon>Agaricomycotina</taxon>
        <taxon>Agaricomycetes</taxon>
        <taxon>Cantharellales</taxon>
        <taxon>Ceratobasidiaceae</taxon>
        <taxon>Ceratobasidium</taxon>
    </lineage>
</organism>
<name>A0A5N5QHV5_9AGAM</name>
<feature type="region of interest" description="Disordered" evidence="1">
    <location>
        <begin position="1"/>
        <end position="43"/>
    </location>
</feature>
<evidence type="ECO:0000313" key="3">
    <source>
        <dbReference type="Proteomes" id="UP000383932"/>
    </source>
</evidence>
<sequence length="204" mass="21699">MSSVGVTPEQFTRSTSWGRYSISEENQSPKADESGFPQTAGAYPSPYRTANAAAFADINRALARRSLKDSVYASPHARQVYLRSLSCPAPDGALAPVMESRNVGLASSKAIDSRTLPVLNERSNSLPVGFSRPVGQRRAVSENYESVGQVRRSSVSGAGVDPGRDEIVLPRPSGEVTSPTTESVGGANTKRLSRGKRPTGCIVM</sequence>
<evidence type="ECO:0000256" key="1">
    <source>
        <dbReference type="SAM" id="MobiDB-lite"/>
    </source>
</evidence>
<gene>
    <name evidence="2" type="ORF">CTheo_5448</name>
</gene>
<dbReference type="Proteomes" id="UP000383932">
    <property type="component" value="Unassembled WGS sequence"/>
</dbReference>
<feature type="compositionally biased region" description="Low complexity" evidence="1">
    <location>
        <begin position="150"/>
        <end position="159"/>
    </location>
</feature>
<protein>
    <submittedName>
        <fullName evidence="2">Reovirus sigma C capsid domain-containing protein</fullName>
    </submittedName>
</protein>
<proteinExistence type="predicted"/>
<feature type="compositionally biased region" description="Polar residues" evidence="1">
    <location>
        <begin position="1"/>
        <end position="29"/>
    </location>
</feature>
<comment type="caution">
    <text evidence="2">The sequence shown here is derived from an EMBL/GenBank/DDBJ whole genome shotgun (WGS) entry which is preliminary data.</text>
</comment>
<evidence type="ECO:0000313" key="2">
    <source>
        <dbReference type="EMBL" id="KAB5591123.1"/>
    </source>
</evidence>
<keyword evidence="3" id="KW-1185">Reference proteome</keyword>
<reference evidence="2 3" key="1">
    <citation type="journal article" date="2019" name="Fungal Biol. Biotechnol.">
        <title>Draft genome sequence of fastidious pathogen Ceratobasidium theobromae, which causes vascular-streak dieback in Theobroma cacao.</title>
        <authorList>
            <person name="Ali S.S."/>
            <person name="Asman A."/>
            <person name="Shao J."/>
            <person name="Firmansyah A.P."/>
            <person name="Susilo A.W."/>
            <person name="Rosmana A."/>
            <person name="McMahon P."/>
            <person name="Junaid M."/>
            <person name="Guest D."/>
            <person name="Kheng T.Y."/>
            <person name="Meinhardt L.W."/>
            <person name="Bailey B.A."/>
        </authorList>
    </citation>
    <scope>NUCLEOTIDE SEQUENCE [LARGE SCALE GENOMIC DNA]</scope>
    <source>
        <strain evidence="2 3">CT2</strain>
    </source>
</reference>